<keyword evidence="6" id="KW-1185">Reference proteome</keyword>
<reference evidence="5" key="1">
    <citation type="journal article" date="2022" name="Arch. Microbiol.">
        <title>Pseudodesulfovibrio sediminis sp. nov., a mesophilic and neutrophilic sulfate-reducing bacterium isolated from sediment of a brackish lake.</title>
        <authorList>
            <person name="Takahashi A."/>
            <person name="Kojima H."/>
            <person name="Watanabe M."/>
            <person name="Fukui M."/>
        </authorList>
    </citation>
    <scope>NUCLEOTIDE SEQUENCE</scope>
    <source>
        <strain evidence="5">SF6</strain>
    </source>
</reference>
<evidence type="ECO:0000313" key="5">
    <source>
        <dbReference type="EMBL" id="BCS89653.1"/>
    </source>
</evidence>
<evidence type="ECO:0000256" key="2">
    <source>
        <dbReference type="ARBA" id="ARBA00022679"/>
    </source>
</evidence>
<dbReference type="PANTHER" id="PTHR43464:SF19">
    <property type="entry name" value="UBIQUINONE BIOSYNTHESIS O-METHYLTRANSFERASE, MITOCHONDRIAL"/>
    <property type="match status" value="1"/>
</dbReference>
<dbReference type="RefSeq" id="WP_229591619.1">
    <property type="nucleotide sequence ID" value="NZ_AP024485.1"/>
</dbReference>
<evidence type="ECO:0000256" key="1">
    <source>
        <dbReference type="ARBA" id="ARBA00022603"/>
    </source>
</evidence>
<evidence type="ECO:0000259" key="4">
    <source>
        <dbReference type="Pfam" id="PF13649"/>
    </source>
</evidence>
<evidence type="ECO:0000256" key="3">
    <source>
        <dbReference type="ARBA" id="ARBA00022691"/>
    </source>
</evidence>
<evidence type="ECO:0000313" key="6">
    <source>
        <dbReference type="Proteomes" id="UP001053296"/>
    </source>
</evidence>
<dbReference type="Proteomes" id="UP001053296">
    <property type="component" value="Chromosome"/>
</dbReference>
<keyword evidence="3" id="KW-0949">S-adenosyl-L-methionine</keyword>
<protein>
    <recommendedName>
        <fullName evidence="4">Methyltransferase domain-containing protein</fullName>
    </recommendedName>
</protein>
<proteinExistence type="predicted"/>
<dbReference type="Pfam" id="PF13649">
    <property type="entry name" value="Methyltransf_25"/>
    <property type="match status" value="1"/>
</dbReference>
<dbReference type="Gene3D" id="3.40.50.150">
    <property type="entry name" value="Vaccinia Virus protein VP39"/>
    <property type="match status" value="1"/>
</dbReference>
<dbReference type="InterPro" id="IPR041698">
    <property type="entry name" value="Methyltransf_25"/>
</dbReference>
<dbReference type="SUPFAM" id="SSF53335">
    <property type="entry name" value="S-adenosyl-L-methionine-dependent methyltransferases"/>
    <property type="match status" value="1"/>
</dbReference>
<sequence length="280" mass="31101">MKNRIYDIVGVTPEADSLWQGEHKIPWNDPAFSARILAEHLSQEHHLASRKRTFIEAQASWIRSRFLNSGPAAILDLGCGPGLYSRLLADQRHQYLGIDFSPASIEYATQEYGTSDQCVFRLGNVVETDFGGPFDVIMMVYGELNVFAPSQCRQILAKAHAALALGGTLLIEHQCLHAVKGVGEAPNSWTRAESGGLFADEPYVCLTENHWFEEEAVALQCFHVLTSGQDKPVSYRSTTKAWSDEEMTALLIESGFSEVRHHRDWPVPDDGLALVSAVKE</sequence>
<dbReference type="PANTHER" id="PTHR43464">
    <property type="entry name" value="METHYLTRANSFERASE"/>
    <property type="match status" value="1"/>
</dbReference>
<organism evidence="5 6">
    <name type="scientific">Pseudodesulfovibrio sediminis</name>
    <dbReference type="NCBI Taxonomy" id="2810563"/>
    <lineage>
        <taxon>Bacteria</taxon>
        <taxon>Pseudomonadati</taxon>
        <taxon>Thermodesulfobacteriota</taxon>
        <taxon>Desulfovibrionia</taxon>
        <taxon>Desulfovibrionales</taxon>
        <taxon>Desulfovibrionaceae</taxon>
    </lineage>
</organism>
<dbReference type="EMBL" id="AP024485">
    <property type="protein sequence ID" value="BCS89653.1"/>
    <property type="molecule type" value="Genomic_DNA"/>
</dbReference>
<gene>
    <name evidence="5" type="ORF">PSDVSF_28950</name>
</gene>
<feature type="domain" description="Methyltransferase" evidence="4">
    <location>
        <begin position="74"/>
        <end position="167"/>
    </location>
</feature>
<name>A0ABM8I3E9_9BACT</name>
<accession>A0ABM8I3E9</accession>
<dbReference type="Gene3D" id="2.20.25.110">
    <property type="entry name" value="S-adenosyl-L-methionine-dependent methyltransferases"/>
    <property type="match status" value="1"/>
</dbReference>
<keyword evidence="2" id="KW-0808">Transferase</keyword>
<keyword evidence="1" id="KW-0489">Methyltransferase</keyword>
<dbReference type="InterPro" id="IPR029063">
    <property type="entry name" value="SAM-dependent_MTases_sf"/>
</dbReference>
<dbReference type="CDD" id="cd02440">
    <property type="entry name" value="AdoMet_MTases"/>
    <property type="match status" value="1"/>
</dbReference>